<accession>A0AAU9TVL7</accession>
<dbReference type="PANTHER" id="PTHR11257">
    <property type="entry name" value="CHEMOSENSORY PROTEIN-RELATED"/>
    <property type="match status" value="1"/>
</dbReference>
<dbReference type="InterPro" id="IPR036682">
    <property type="entry name" value="OS_D_A10/PebIII_sf"/>
</dbReference>
<sequence>MKLLIVLAFVVVVAARPEDDYNRYENFDVDEVINNKRLFKGYVDCLQGEGKCTPEGRDLKESLPDGIQNSCGKCSEKLKVLIAKVIAAAQEQYPEDWEKINKQYNPVGEHDEKMKEFLKKYKP</sequence>
<dbReference type="EMBL" id="CAKOGL010000008">
    <property type="protein sequence ID" value="CAH2089625.1"/>
    <property type="molecule type" value="Genomic_DNA"/>
</dbReference>
<evidence type="ECO:0008006" key="4">
    <source>
        <dbReference type="Google" id="ProtNLM"/>
    </source>
</evidence>
<dbReference type="SUPFAM" id="SSF100910">
    <property type="entry name" value="Chemosensory protein Csp2"/>
    <property type="match status" value="1"/>
</dbReference>
<keyword evidence="3" id="KW-1185">Reference proteome</keyword>
<evidence type="ECO:0000256" key="1">
    <source>
        <dbReference type="SAM" id="SignalP"/>
    </source>
</evidence>
<gene>
    <name evidence="2" type="ORF">EEDITHA_LOCUS5659</name>
</gene>
<proteinExistence type="predicted"/>
<dbReference type="Pfam" id="PF03392">
    <property type="entry name" value="OS-D"/>
    <property type="match status" value="1"/>
</dbReference>
<protein>
    <recommendedName>
        <fullName evidence="4">Chemosensory protein</fullName>
    </recommendedName>
</protein>
<reference evidence="2" key="1">
    <citation type="submission" date="2022-03" db="EMBL/GenBank/DDBJ databases">
        <authorList>
            <person name="Tunstrom K."/>
        </authorList>
    </citation>
    <scope>NUCLEOTIDE SEQUENCE</scope>
</reference>
<dbReference type="PANTHER" id="PTHR11257:SF13">
    <property type="entry name" value="GEO07322P1"/>
    <property type="match status" value="1"/>
</dbReference>
<dbReference type="Proteomes" id="UP001153954">
    <property type="component" value="Unassembled WGS sequence"/>
</dbReference>
<comment type="caution">
    <text evidence="2">The sequence shown here is derived from an EMBL/GenBank/DDBJ whole genome shotgun (WGS) entry which is preliminary data.</text>
</comment>
<organism evidence="2 3">
    <name type="scientific">Euphydryas editha</name>
    <name type="common">Edith's checkerspot</name>
    <dbReference type="NCBI Taxonomy" id="104508"/>
    <lineage>
        <taxon>Eukaryota</taxon>
        <taxon>Metazoa</taxon>
        <taxon>Ecdysozoa</taxon>
        <taxon>Arthropoda</taxon>
        <taxon>Hexapoda</taxon>
        <taxon>Insecta</taxon>
        <taxon>Pterygota</taxon>
        <taxon>Neoptera</taxon>
        <taxon>Endopterygota</taxon>
        <taxon>Lepidoptera</taxon>
        <taxon>Glossata</taxon>
        <taxon>Ditrysia</taxon>
        <taxon>Papilionoidea</taxon>
        <taxon>Nymphalidae</taxon>
        <taxon>Nymphalinae</taxon>
        <taxon>Euphydryas</taxon>
    </lineage>
</organism>
<dbReference type="Gene3D" id="1.10.2080.10">
    <property type="entry name" value="Insect odorant-binding protein A10/Ejaculatory bulb-specific protein 3"/>
    <property type="match status" value="1"/>
</dbReference>
<dbReference type="AlphaFoldDB" id="A0AAU9TVL7"/>
<feature type="signal peptide" evidence="1">
    <location>
        <begin position="1"/>
        <end position="15"/>
    </location>
</feature>
<name>A0AAU9TVL7_EUPED</name>
<dbReference type="InterPro" id="IPR005055">
    <property type="entry name" value="A10/PebIII"/>
</dbReference>
<feature type="chain" id="PRO_5043930856" description="Chemosensory protein" evidence="1">
    <location>
        <begin position="16"/>
        <end position="123"/>
    </location>
</feature>
<evidence type="ECO:0000313" key="3">
    <source>
        <dbReference type="Proteomes" id="UP001153954"/>
    </source>
</evidence>
<evidence type="ECO:0000313" key="2">
    <source>
        <dbReference type="EMBL" id="CAH2089625.1"/>
    </source>
</evidence>
<keyword evidence="1" id="KW-0732">Signal</keyword>